<evidence type="ECO:0000313" key="2">
    <source>
        <dbReference type="EMBL" id="GAA0945979.1"/>
    </source>
</evidence>
<dbReference type="Proteomes" id="UP001499967">
    <property type="component" value="Unassembled WGS sequence"/>
</dbReference>
<dbReference type="SUPFAM" id="SSF48264">
    <property type="entry name" value="Cytochrome P450"/>
    <property type="match status" value="1"/>
</dbReference>
<dbReference type="PANTHER" id="PTHR46696">
    <property type="entry name" value="P450, PUTATIVE (EUROFUNG)-RELATED"/>
    <property type="match status" value="1"/>
</dbReference>
<dbReference type="RefSeq" id="WP_343943408.1">
    <property type="nucleotide sequence ID" value="NZ_BAAAHP010000126.1"/>
</dbReference>
<keyword evidence="3" id="KW-1185">Reference proteome</keyword>
<dbReference type="PANTHER" id="PTHR46696:SF6">
    <property type="entry name" value="P450, PUTATIVE (EUROFUNG)-RELATED"/>
    <property type="match status" value="1"/>
</dbReference>
<dbReference type="PRINTS" id="PR00359">
    <property type="entry name" value="BP450"/>
</dbReference>
<evidence type="ECO:0000256" key="1">
    <source>
        <dbReference type="ARBA" id="ARBA00010617"/>
    </source>
</evidence>
<proteinExistence type="inferred from homology"/>
<dbReference type="EMBL" id="BAAAHP010000126">
    <property type="protein sequence ID" value="GAA0945979.1"/>
    <property type="molecule type" value="Genomic_DNA"/>
</dbReference>
<reference evidence="2 3" key="1">
    <citation type="journal article" date="2019" name="Int. J. Syst. Evol. Microbiol.">
        <title>The Global Catalogue of Microorganisms (GCM) 10K type strain sequencing project: providing services to taxonomists for standard genome sequencing and annotation.</title>
        <authorList>
            <consortium name="The Broad Institute Genomics Platform"/>
            <consortium name="The Broad Institute Genome Sequencing Center for Infectious Disease"/>
            <person name="Wu L."/>
            <person name="Ma J."/>
        </authorList>
    </citation>
    <scope>NUCLEOTIDE SEQUENCE [LARGE SCALE GENOMIC DNA]</scope>
    <source>
        <strain evidence="2 3">JCM 11117</strain>
    </source>
</reference>
<name>A0ABN1QRI2_9PSEU</name>
<comment type="caution">
    <text evidence="2">The sequence shown here is derived from an EMBL/GenBank/DDBJ whole genome shotgun (WGS) entry which is preliminary data.</text>
</comment>
<comment type="similarity">
    <text evidence="1">Belongs to the cytochrome P450 family.</text>
</comment>
<dbReference type="InterPro" id="IPR002397">
    <property type="entry name" value="Cyt_P450_B"/>
</dbReference>
<dbReference type="Gene3D" id="1.10.630.10">
    <property type="entry name" value="Cytochrome P450"/>
    <property type="match status" value="1"/>
</dbReference>
<dbReference type="InterPro" id="IPR036396">
    <property type="entry name" value="Cyt_P450_sf"/>
</dbReference>
<accession>A0ABN1QRI2</accession>
<dbReference type="InterPro" id="IPR001128">
    <property type="entry name" value="Cyt_P450"/>
</dbReference>
<organism evidence="2 3">
    <name type="scientific">Pseudonocardia zijingensis</name>
    <dbReference type="NCBI Taxonomy" id="153376"/>
    <lineage>
        <taxon>Bacteria</taxon>
        <taxon>Bacillati</taxon>
        <taxon>Actinomycetota</taxon>
        <taxon>Actinomycetes</taxon>
        <taxon>Pseudonocardiales</taxon>
        <taxon>Pseudonocardiaceae</taxon>
        <taxon>Pseudonocardia</taxon>
    </lineage>
</organism>
<sequence length="393" mass="42621">MTTTDQAFDHLDGTLSAAEVRRAHAEMREACPIVHSDRHGGFDYLTRYADVRGALTDPASFSSADGVKIPSNTLPPVPALEFDDPEHAEWRRVLDGPLTPRAVKAFEPVITEVVDLLIDEFACAGEADLVGQLAEPLPAIVIGRMIGLDQYEAVRARGIAAALYAAMGSVEFPARYAEFHTTTQRWLADRQERPRADLLTEMATGVVQGKVIDEAGATGLLLAYIVGGHHSTGSALGGLIRHVLTEPGLQDELRADRRGLARVIEESLRLTTPLQLFARTLRCPVRVGDRDLPEGGRVLLDLAAANRDPREFPAPEAFDRGRTRNRHVAFGAGTHVCQGQHLARAELRIALGRLLDRLPDLRPAGDPVESGLVGGSLMTHHSLPVAFTPERAP</sequence>
<dbReference type="Pfam" id="PF00067">
    <property type="entry name" value="p450"/>
    <property type="match status" value="1"/>
</dbReference>
<gene>
    <name evidence="2" type="ORF">GCM10009559_44280</name>
</gene>
<protein>
    <submittedName>
        <fullName evidence="2">Cytochrome P450</fullName>
    </submittedName>
</protein>
<evidence type="ECO:0000313" key="3">
    <source>
        <dbReference type="Proteomes" id="UP001499967"/>
    </source>
</evidence>